<organism evidence="2 3">
    <name type="scientific">Linnemannia elongata AG-77</name>
    <dbReference type="NCBI Taxonomy" id="1314771"/>
    <lineage>
        <taxon>Eukaryota</taxon>
        <taxon>Fungi</taxon>
        <taxon>Fungi incertae sedis</taxon>
        <taxon>Mucoromycota</taxon>
        <taxon>Mortierellomycotina</taxon>
        <taxon>Mortierellomycetes</taxon>
        <taxon>Mortierellales</taxon>
        <taxon>Mortierellaceae</taxon>
        <taxon>Linnemannia</taxon>
    </lineage>
</organism>
<sequence>MNQTPTDTPKSTPSLTTTTTTSATGTGTGTGPDVDAANTDIILPSTRSTIVQVLQDEMQRKLDELKDVHNAYTNLSANWNEDIIDVDVRQHRFRVQQAWIRFGSDRIRDYRDDLNDMAADLEDAVSEIRRELAAVLIGGRK</sequence>
<feature type="compositionally biased region" description="Low complexity" evidence="1">
    <location>
        <begin position="1"/>
        <end position="25"/>
    </location>
</feature>
<accession>A0A197JMG2</accession>
<proteinExistence type="predicted"/>
<evidence type="ECO:0000256" key="1">
    <source>
        <dbReference type="SAM" id="MobiDB-lite"/>
    </source>
</evidence>
<protein>
    <submittedName>
        <fullName evidence="2">Uncharacterized protein</fullName>
    </submittedName>
</protein>
<keyword evidence="3" id="KW-1185">Reference proteome</keyword>
<dbReference type="Proteomes" id="UP000078512">
    <property type="component" value="Unassembled WGS sequence"/>
</dbReference>
<dbReference type="OrthoDB" id="2411041at2759"/>
<reference evidence="2 3" key="1">
    <citation type="submission" date="2016-05" db="EMBL/GenBank/DDBJ databases">
        <title>Genome sequencing reveals origins of a unique bacterial endosymbiosis in the earliest lineages of terrestrial Fungi.</title>
        <authorList>
            <consortium name="DOE Joint Genome Institute"/>
            <person name="Uehling J."/>
            <person name="Gryganskyi A."/>
            <person name="Hameed K."/>
            <person name="Tschaplinski T."/>
            <person name="Misztal P."/>
            <person name="Wu S."/>
            <person name="Desiro A."/>
            <person name="Vande Pol N."/>
            <person name="Du Z.-Y."/>
            <person name="Zienkiewicz A."/>
            <person name="Zienkiewicz K."/>
            <person name="Morin E."/>
            <person name="Tisserant E."/>
            <person name="Splivallo R."/>
            <person name="Hainaut M."/>
            <person name="Henrissat B."/>
            <person name="Ohm R."/>
            <person name="Kuo A."/>
            <person name="Yan J."/>
            <person name="Lipzen A."/>
            <person name="Nolan M."/>
            <person name="Labutti K."/>
            <person name="Barry K."/>
            <person name="Goldstein A."/>
            <person name="Labbe J."/>
            <person name="Schadt C."/>
            <person name="Tuskan G."/>
            <person name="Grigoriev I."/>
            <person name="Martin F."/>
            <person name="Vilgalys R."/>
            <person name="Bonito G."/>
        </authorList>
    </citation>
    <scope>NUCLEOTIDE SEQUENCE [LARGE SCALE GENOMIC DNA]</scope>
    <source>
        <strain evidence="2 3">AG-77</strain>
    </source>
</reference>
<evidence type="ECO:0000313" key="3">
    <source>
        <dbReference type="Proteomes" id="UP000078512"/>
    </source>
</evidence>
<dbReference type="AlphaFoldDB" id="A0A197JMG2"/>
<dbReference type="EMBL" id="KV442068">
    <property type="protein sequence ID" value="OAQ26340.1"/>
    <property type="molecule type" value="Genomic_DNA"/>
</dbReference>
<gene>
    <name evidence="2" type="ORF">K457DRAFT_700153</name>
</gene>
<name>A0A197JMG2_9FUNG</name>
<evidence type="ECO:0000313" key="2">
    <source>
        <dbReference type="EMBL" id="OAQ26340.1"/>
    </source>
</evidence>
<feature type="region of interest" description="Disordered" evidence="1">
    <location>
        <begin position="1"/>
        <end position="40"/>
    </location>
</feature>